<dbReference type="Gene3D" id="1.10.10.10">
    <property type="entry name" value="Winged helix-like DNA-binding domain superfamily/Winged helix DNA-binding domain"/>
    <property type="match status" value="1"/>
</dbReference>
<gene>
    <name evidence="1" type="ORF">DNH61_04600</name>
</gene>
<dbReference type="InterPro" id="IPR036388">
    <property type="entry name" value="WH-like_DNA-bd_sf"/>
</dbReference>
<dbReference type="InterPro" id="IPR036390">
    <property type="entry name" value="WH_DNA-bd_sf"/>
</dbReference>
<proteinExistence type="predicted"/>
<accession>A0A2W1LZP5</accession>
<dbReference type="RefSeq" id="WP_111145499.1">
    <property type="nucleotide sequence ID" value="NZ_QKRB01000031.1"/>
</dbReference>
<evidence type="ECO:0000313" key="2">
    <source>
        <dbReference type="Proteomes" id="UP000249522"/>
    </source>
</evidence>
<evidence type="ECO:0000313" key="1">
    <source>
        <dbReference type="EMBL" id="PZD97171.1"/>
    </source>
</evidence>
<dbReference type="PANTHER" id="PTHR33221:SF15">
    <property type="entry name" value="HTH-TYPE TRANSCRIPTIONAL REGULATOR YWGB-RELATED"/>
    <property type="match status" value="1"/>
</dbReference>
<dbReference type="InterPro" id="IPR000944">
    <property type="entry name" value="Tscrpt_reg_Rrf2"/>
</dbReference>
<dbReference type="FunFam" id="1.10.10.10:FF:000138">
    <property type="entry name" value="Rrf2 family transcriptional regulator"/>
    <property type="match status" value="1"/>
</dbReference>
<sequence>MKQISTRFSMAVHILSLITLSPNEVTGDYIAGSVNTNPVVIRRIMGMLKKAGLVDVRPGVGGAFLLKEPEAITLLDIYHAVNVTEDNRLFGVHEDSNVRCQVGRNIESVLQSELSEAQSAMEQRLAQTTLSQLIARFN</sequence>
<dbReference type="Pfam" id="PF02082">
    <property type="entry name" value="Rrf2"/>
    <property type="match status" value="1"/>
</dbReference>
<keyword evidence="2" id="KW-1185">Reference proteome</keyword>
<protein>
    <submittedName>
        <fullName evidence="1">Transcriptional regulator</fullName>
    </submittedName>
</protein>
<dbReference type="PROSITE" id="PS51197">
    <property type="entry name" value="HTH_RRF2_2"/>
    <property type="match status" value="1"/>
</dbReference>
<comment type="caution">
    <text evidence="1">The sequence shown here is derived from an EMBL/GenBank/DDBJ whole genome shotgun (WGS) entry which is preliminary data.</text>
</comment>
<dbReference type="GO" id="GO:0003700">
    <property type="term" value="F:DNA-binding transcription factor activity"/>
    <property type="evidence" value="ECO:0007669"/>
    <property type="project" value="TreeGrafter"/>
</dbReference>
<dbReference type="SUPFAM" id="SSF46785">
    <property type="entry name" value="Winged helix' DNA-binding domain"/>
    <property type="match status" value="1"/>
</dbReference>
<dbReference type="EMBL" id="QKRB01000031">
    <property type="protein sequence ID" value="PZD97171.1"/>
    <property type="molecule type" value="Genomic_DNA"/>
</dbReference>
<dbReference type="OrthoDB" id="213028at2"/>
<reference evidence="1 2" key="1">
    <citation type="submission" date="2018-06" db="EMBL/GenBank/DDBJ databases">
        <title>Paenibacillus imtechensis sp. nov.</title>
        <authorList>
            <person name="Pinnaka A.K."/>
            <person name="Singh H."/>
            <person name="Kaur M."/>
        </authorList>
    </citation>
    <scope>NUCLEOTIDE SEQUENCE [LARGE SCALE GENOMIC DNA]</scope>
    <source>
        <strain evidence="1 2">SMB1</strain>
    </source>
</reference>
<dbReference type="Proteomes" id="UP000249522">
    <property type="component" value="Unassembled WGS sequence"/>
</dbReference>
<name>A0A2W1LZP5_9BACL</name>
<organism evidence="1 2">
    <name type="scientific">Paenibacillus sambharensis</name>
    <dbReference type="NCBI Taxonomy" id="1803190"/>
    <lineage>
        <taxon>Bacteria</taxon>
        <taxon>Bacillati</taxon>
        <taxon>Bacillota</taxon>
        <taxon>Bacilli</taxon>
        <taxon>Bacillales</taxon>
        <taxon>Paenibacillaceae</taxon>
        <taxon>Paenibacillus</taxon>
    </lineage>
</organism>
<dbReference type="AlphaFoldDB" id="A0A2W1LZP5"/>
<dbReference type="GO" id="GO:0005829">
    <property type="term" value="C:cytosol"/>
    <property type="evidence" value="ECO:0007669"/>
    <property type="project" value="TreeGrafter"/>
</dbReference>
<dbReference type="PANTHER" id="PTHR33221">
    <property type="entry name" value="WINGED HELIX-TURN-HELIX TRANSCRIPTIONAL REGULATOR, RRF2 FAMILY"/>
    <property type="match status" value="1"/>
</dbReference>